<proteinExistence type="predicted"/>
<organism evidence="1 2">
    <name type="scientific">Methanooceanicella nereidis</name>
    <dbReference type="NCBI Taxonomy" id="2052831"/>
    <lineage>
        <taxon>Archaea</taxon>
        <taxon>Methanobacteriati</taxon>
        <taxon>Methanobacteriota</taxon>
        <taxon>Stenosarchaea group</taxon>
        <taxon>Methanomicrobia</taxon>
        <taxon>Methanocellales</taxon>
        <taxon>Methanocellaceae</taxon>
        <taxon>Methanooceanicella</taxon>
    </lineage>
</organism>
<protein>
    <submittedName>
        <fullName evidence="1">Uncharacterized protein</fullName>
    </submittedName>
</protein>
<dbReference type="Proteomes" id="UP001320159">
    <property type="component" value="Unassembled WGS sequence"/>
</dbReference>
<keyword evidence="2" id="KW-1185">Reference proteome</keyword>
<dbReference type="AlphaFoldDB" id="A0AAP2REA0"/>
<comment type="caution">
    <text evidence="1">The sequence shown here is derived from an EMBL/GenBank/DDBJ whole genome shotgun (WGS) entry which is preliminary data.</text>
</comment>
<gene>
    <name evidence="1" type="ORF">CUJ83_11290</name>
</gene>
<dbReference type="EMBL" id="PGCK01000009">
    <property type="protein sequence ID" value="MCD1295582.1"/>
    <property type="molecule type" value="Genomic_DNA"/>
</dbReference>
<evidence type="ECO:0000313" key="2">
    <source>
        <dbReference type="Proteomes" id="UP001320159"/>
    </source>
</evidence>
<dbReference type="RefSeq" id="WP_230742438.1">
    <property type="nucleotide sequence ID" value="NZ_PGCK01000009.1"/>
</dbReference>
<accession>A0AAP2REA0</accession>
<name>A0AAP2REA0_9EURY</name>
<sequence length="113" mass="13432">MRKKLEAIQCKGRQKFKGVFLRYGSKCNYRKGRTLTVLVADIRDDEGELMCDHMWFDFGDGFENIELRPYDTLEFLATIKKYNKGYRSRDKEHDYRLSKLEGIRKVSADVFSF</sequence>
<reference evidence="1 2" key="1">
    <citation type="submission" date="2017-11" db="EMBL/GenBank/DDBJ databases">
        <title>Isolation and Characterization of Family Methanocellaceae Species from Potential Methane Hydrate Area Offshore Southwestern Taiwan.</title>
        <authorList>
            <person name="Zhang W.-L."/>
            <person name="Chen W.-C."/>
            <person name="Lai M.-C."/>
            <person name="Chen S.-C."/>
        </authorList>
    </citation>
    <scope>NUCLEOTIDE SEQUENCE [LARGE SCALE GENOMIC DNA]</scope>
    <source>
        <strain evidence="1 2">CWC-04</strain>
    </source>
</reference>
<evidence type="ECO:0000313" key="1">
    <source>
        <dbReference type="EMBL" id="MCD1295582.1"/>
    </source>
</evidence>